<reference evidence="10" key="2">
    <citation type="submission" date="2023-01" db="EMBL/GenBank/DDBJ databases">
        <title>Draft genome sequence of Portibacter lacus strain NBRC 108769.</title>
        <authorList>
            <person name="Sun Q."/>
            <person name="Mori K."/>
        </authorList>
    </citation>
    <scope>NUCLEOTIDE SEQUENCE</scope>
    <source>
        <strain evidence="10">NBRC 108769</strain>
    </source>
</reference>
<dbReference type="Gene3D" id="3.30.70.100">
    <property type="match status" value="1"/>
</dbReference>
<evidence type="ECO:0000259" key="8">
    <source>
        <dbReference type="Pfam" id="PF00924"/>
    </source>
</evidence>
<comment type="caution">
    <text evidence="10">The sequence shown here is derived from an EMBL/GenBank/DDBJ whole genome shotgun (WGS) entry which is preliminary data.</text>
</comment>
<dbReference type="SUPFAM" id="SSF82861">
    <property type="entry name" value="Mechanosensitive channel protein MscS (YggB), transmembrane region"/>
    <property type="match status" value="1"/>
</dbReference>
<keyword evidence="6 7" id="KW-0472">Membrane</keyword>
<evidence type="ECO:0000256" key="4">
    <source>
        <dbReference type="ARBA" id="ARBA00022692"/>
    </source>
</evidence>
<dbReference type="Gene3D" id="2.30.30.60">
    <property type="match status" value="1"/>
</dbReference>
<dbReference type="SUPFAM" id="SSF50182">
    <property type="entry name" value="Sm-like ribonucleoproteins"/>
    <property type="match status" value="1"/>
</dbReference>
<dbReference type="AlphaFoldDB" id="A0AA37SWH4"/>
<feature type="transmembrane region" description="Helical" evidence="7">
    <location>
        <begin position="63"/>
        <end position="82"/>
    </location>
</feature>
<dbReference type="Pfam" id="PF00924">
    <property type="entry name" value="MS_channel_2nd"/>
    <property type="match status" value="1"/>
</dbReference>
<evidence type="ECO:0000256" key="5">
    <source>
        <dbReference type="ARBA" id="ARBA00022989"/>
    </source>
</evidence>
<evidence type="ECO:0000256" key="2">
    <source>
        <dbReference type="ARBA" id="ARBA00008017"/>
    </source>
</evidence>
<reference evidence="10" key="1">
    <citation type="journal article" date="2014" name="Int. J. Syst. Evol. Microbiol.">
        <title>Complete genome sequence of Corynebacterium casei LMG S-19264T (=DSM 44701T), isolated from a smear-ripened cheese.</title>
        <authorList>
            <consortium name="US DOE Joint Genome Institute (JGI-PGF)"/>
            <person name="Walter F."/>
            <person name="Albersmeier A."/>
            <person name="Kalinowski J."/>
            <person name="Ruckert C."/>
        </authorList>
    </citation>
    <scope>NUCLEOTIDE SEQUENCE</scope>
    <source>
        <strain evidence="10">NBRC 108769</strain>
    </source>
</reference>
<dbReference type="InterPro" id="IPR011014">
    <property type="entry name" value="MscS_channel_TM-2"/>
</dbReference>
<dbReference type="PROSITE" id="PS01246">
    <property type="entry name" value="UPF0003"/>
    <property type="match status" value="1"/>
</dbReference>
<feature type="transmembrane region" description="Helical" evidence="7">
    <location>
        <begin position="20"/>
        <end position="42"/>
    </location>
</feature>
<evidence type="ECO:0008006" key="12">
    <source>
        <dbReference type="Google" id="ProtNLM"/>
    </source>
</evidence>
<dbReference type="GO" id="GO:0008381">
    <property type="term" value="F:mechanosensitive monoatomic ion channel activity"/>
    <property type="evidence" value="ECO:0007669"/>
    <property type="project" value="UniProtKB-ARBA"/>
</dbReference>
<sequence length="446" mass="51346">MDFLDFKLFSFSNYVFELHQLISIILISIFGITVFRWLTFYLNPKIKNWETVTDHQRKKLMRIIRLFFLFLGTLAVIFVLDLNYNLSPNDDNPIYISFILEALAIIQFARLLDWIVSNYFIHRNFVKRDDKKASPKPRDTEGIATRTVQLLVYFTALFLILKNLDLDYTITTIQLKDGNPFSIRISNIIGAIAIFLLGRLFIWIITQLFLYGYYKRKNIDIGAQFAVNQLITYVGYFIAILLALETIGINMTLIWGGAAALLVGVGLGLQQTFNDFFSGIVLLFERTVKVGDIVHMDGFTGTVTKIGLRASIVESRDAVSVIVPNSKLVNQSVINWSHLSDNIRFHIRIGIAYGSDTRLVKKLMLEAASNNEQVLSFPAPFIRFIDFADSALIFELYYFSKNLLTEQDVKSNLRFKIDELFRENNIKIPFPQSEIYMHQDKEDNPS</sequence>
<dbReference type="Gene3D" id="1.10.287.1260">
    <property type="match status" value="1"/>
</dbReference>
<feature type="transmembrane region" description="Helical" evidence="7">
    <location>
        <begin position="249"/>
        <end position="269"/>
    </location>
</feature>
<evidence type="ECO:0000313" key="10">
    <source>
        <dbReference type="EMBL" id="GLR19010.1"/>
    </source>
</evidence>
<dbReference type="InterPro" id="IPR049278">
    <property type="entry name" value="MS_channel_C"/>
</dbReference>
<comment type="similarity">
    <text evidence="2">Belongs to the MscS (TC 1.A.23) family.</text>
</comment>
<dbReference type="InterPro" id="IPR006685">
    <property type="entry name" value="MscS_channel_2nd"/>
</dbReference>
<dbReference type="InterPro" id="IPR006686">
    <property type="entry name" value="MscS_channel_CS"/>
</dbReference>
<dbReference type="Proteomes" id="UP001156666">
    <property type="component" value="Unassembled WGS sequence"/>
</dbReference>
<evidence type="ECO:0000256" key="1">
    <source>
        <dbReference type="ARBA" id="ARBA00004651"/>
    </source>
</evidence>
<gene>
    <name evidence="10" type="ORF">GCM10007940_36260</name>
</gene>
<comment type="subcellular location">
    <subcellularLocation>
        <location evidence="1">Cell membrane</location>
        <topology evidence="1">Multi-pass membrane protein</topology>
    </subcellularLocation>
</comment>
<dbReference type="Pfam" id="PF21082">
    <property type="entry name" value="MS_channel_3rd"/>
    <property type="match status" value="1"/>
</dbReference>
<dbReference type="InterPro" id="IPR010920">
    <property type="entry name" value="LSM_dom_sf"/>
</dbReference>
<dbReference type="InterPro" id="IPR011066">
    <property type="entry name" value="MscS_channel_C_sf"/>
</dbReference>
<dbReference type="GO" id="GO:0005886">
    <property type="term" value="C:plasma membrane"/>
    <property type="evidence" value="ECO:0007669"/>
    <property type="project" value="UniProtKB-SubCell"/>
</dbReference>
<feature type="transmembrane region" description="Helical" evidence="7">
    <location>
        <begin position="225"/>
        <end position="243"/>
    </location>
</feature>
<feature type="transmembrane region" description="Helical" evidence="7">
    <location>
        <begin position="188"/>
        <end position="213"/>
    </location>
</feature>
<dbReference type="RefSeq" id="WP_284284573.1">
    <property type="nucleotide sequence ID" value="NZ_BSOH01000023.1"/>
</dbReference>
<dbReference type="PANTHER" id="PTHR30347">
    <property type="entry name" value="POTASSIUM CHANNEL RELATED"/>
    <property type="match status" value="1"/>
</dbReference>
<evidence type="ECO:0000256" key="6">
    <source>
        <dbReference type="ARBA" id="ARBA00023136"/>
    </source>
</evidence>
<evidence type="ECO:0000313" key="11">
    <source>
        <dbReference type="Proteomes" id="UP001156666"/>
    </source>
</evidence>
<keyword evidence="11" id="KW-1185">Reference proteome</keyword>
<feature type="transmembrane region" description="Helical" evidence="7">
    <location>
        <begin position="142"/>
        <end position="161"/>
    </location>
</feature>
<feature type="domain" description="Mechanosensitive ion channel MscS" evidence="8">
    <location>
        <begin position="272"/>
        <end position="338"/>
    </location>
</feature>
<evidence type="ECO:0000256" key="3">
    <source>
        <dbReference type="ARBA" id="ARBA00022475"/>
    </source>
</evidence>
<dbReference type="InterPro" id="IPR052702">
    <property type="entry name" value="MscS-like_channel"/>
</dbReference>
<dbReference type="SUPFAM" id="SSF82689">
    <property type="entry name" value="Mechanosensitive channel protein MscS (YggB), C-terminal domain"/>
    <property type="match status" value="1"/>
</dbReference>
<dbReference type="InterPro" id="IPR023408">
    <property type="entry name" value="MscS_beta-dom_sf"/>
</dbReference>
<proteinExistence type="inferred from homology"/>
<accession>A0AA37SWH4</accession>
<protein>
    <recommendedName>
        <fullName evidence="12">Mechanosensitive ion channel protein MscS</fullName>
    </recommendedName>
</protein>
<feature type="transmembrane region" description="Helical" evidence="7">
    <location>
        <begin position="94"/>
        <end position="121"/>
    </location>
</feature>
<evidence type="ECO:0000256" key="7">
    <source>
        <dbReference type="SAM" id="Phobius"/>
    </source>
</evidence>
<organism evidence="10 11">
    <name type="scientific">Portibacter lacus</name>
    <dbReference type="NCBI Taxonomy" id="1099794"/>
    <lineage>
        <taxon>Bacteria</taxon>
        <taxon>Pseudomonadati</taxon>
        <taxon>Bacteroidota</taxon>
        <taxon>Saprospiria</taxon>
        <taxon>Saprospirales</taxon>
        <taxon>Haliscomenobacteraceae</taxon>
        <taxon>Portibacter</taxon>
    </lineage>
</organism>
<evidence type="ECO:0000259" key="9">
    <source>
        <dbReference type="Pfam" id="PF21082"/>
    </source>
</evidence>
<dbReference type="PANTHER" id="PTHR30347:SF1">
    <property type="entry name" value="MECHANOSENSITIVE CHANNEL MSCK"/>
    <property type="match status" value="1"/>
</dbReference>
<keyword evidence="3" id="KW-1003">Cell membrane</keyword>
<dbReference type="EMBL" id="BSOH01000023">
    <property type="protein sequence ID" value="GLR19010.1"/>
    <property type="molecule type" value="Genomic_DNA"/>
</dbReference>
<keyword evidence="5 7" id="KW-1133">Transmembrane helix</keyword>
<name>A0AA37SWH4_9BACT</name>
<keyword evidence="4 7" id="KW-0812">Transmembrane</keyword>
<feature type="domain" description="Mechanosensitive ion channel MscS C-terminal" evidence="9">
    <location>
        <begin position="347"/>
        <end position="428"/>
    </location>
</feature>